<dbReference type="AlphaFoldDB" id="A0A0H3LW36"/>
<feature type="chain" id="PRO_5002614991" evidence="1">
    <location>
        <begin position="36"/>
        <end position="91"/>
    </location>
</feature>
<dbReference type="PaxDb" id="283166-BH04700"/>
<keyword evidence="3" id="KW-1185">Reference proteome</keyword>
<protein>
    <submittedName>
        <fullName evidence="2">Uncharacterized protein</fullName>
    </submittedName>
</protein>
<reference evidence="2 3" key="1">
    <citation type="journal article" date="2004" name="Proc. Natl. Acad. Sci. U.S.A.">
        <title>The louse-borne human pathogen Bartonella quintana is a genomic derivative of the zoonotic agent Bartonella henselae.</title>
        <authorList>
            <person name="Alsmark U.C.M."/>
            <person name="Frank A.C."/>
            <person name="Karlberg E.O."/>
            <person name="Legault B.-A."/>
            <person name="Ardell D.H."/>
            <person name="Canbaeck B."/>
            <person name="Eriksson A.-S."/>
            <person name="Naeslund A.K."/>
            <person name="Handley S.A."/>
            <person name="Huvet M."/>
            <person name="La Scola B."/>
            <person name="Holmberg M."/>
            <person name="Andersson S.G.E."/>
        </authorList>
    </citation>
    <scope>NUCLEOTIDE SEQUENCE [LARGE SCALE GENOMIC DNA]</scope>
    <source>
        <strain evidence="3">ATCC 49882 / DSM 28221 / CCUG 30454 / Houston 1</strain>
    </source>
</reference>
<dbReference type="EMBL" id="BX897699">
    <property type="protein sequence ID" value="CAF27278.1"/>
    <property type="molecule type" value="Genomic_DNA"/>
</dbReference>
<gene>
    <name evidence="2" type="ordered locus">BH04700</name>
</gene>
<sequence>MFILYSPKRDYKISMKKVFLFLMIAVFLDTNSVRAAECAKIGKKLATQKKAVLVRSTPVVQEGRGICVVVFVVPARDGKKLHRVEISVPAD</sequence>
<feature type="signal peptide" evidence="1">
    <location>
        <begin position="1"/>
        <end position="35"/>
    </location>
</feature>
<name>A0A0H3LW36_BARHE</name>
<accession>A0A0H3LW36</accession>
<proteinExistence type="predicted"/>
<evidence type="ECO:0000313" key="2">
    <source>
        <dbReference type="EMBL" id="CAF27278.1"/>
    </source>
</evidence>
<organism evidence="2 3">
    <name type="scientific">Bartonella henselae (strain ATCC 49882 / DSM 28221 / CCUG 30454 / Houston 1)</name>
    <name type="common">Rochalimaea henselae</name>
    <dbReference type="NCBI Taxonomy" id="283166"/>
    <lineage>
        <taxon>Bacteria</taxon>
        <taxon>Pseudomonadati</taxon>
        <taxon>Pseudomonadota</taxon>
        <taxon>Alphaproteobacteria</taxon>
        <taxon>Hyphomicrobiales</taxon>
        <taxon>Bartonellaceae</taxon>
        <taxon>Bartonella</taxon>
    </lineage>
</organism>
<dbReference type="EnsemblBacteria" id="CAF27278">
    <property type="protein sequence ID" value="CAF27278"/>
    <property type="gene ID" value="BH04700"/>
</dbReference>
<dbReference type="eggNOG" id="ENOG502ZGZ3">
    <property type="taxonomic scope" value="Bacteria"/>
</dbReference>
<evidence type="ECO:0000256" key="1">
    <source>
        <dbReference type="SAM" id="SignalP"/>
    </source>
</evidence>
<keyword evidence="1" id="KW-0732">Signal</keyword>
<dbReference type="Proteomes" id="UP000000421">
    <property type="component" value="Chromosome"/>
</dbReference>
<evidence type="ECO:0000313" key="3">
    <source>
        <dbReference type="Proteomes" id="UP000000421"/>
    </source>
</evidence>
<dbReference type="KEGG" id="bhe:BH04700"/>